<evidence type="ECO:0000259" key="1">
    <source>
        <dbReference type="Pfam" id="PF02373"/>
    </source>
</evidence>
<dbReference type="SUPFAM" id="SSF51197">
    <property type="entry name" value="Clavaminate synthase-like"/>
    <property type="match status" value="1"/>
</dbReference>
<dbReference type="Proteomes" id="UP000182658">
    <property type="component" value="Unassembled WGS sequence"/>
</dbReference>
<feature type="domain" description="JmjC" evidence="1">
    <location>
        <begin position="114"/>
        <end position="153"/>
    </location>
</feature>
<organism evidence="2 3">
    <name type="scientific">Coniochaeta ligniaria NRRL 30616</name>
    <dbReference type="NCBI Taxonomy" id="1408157"/>
    <lineage>
        <taxon>Eukaryota</taxon>
        <taxon>Fungi</taxon>
        <taxon>Dikarya</taxon>
        <taxon>Ascomycota</taxon>
        <taxon>Pezizomycotina</taxon>
        <taxon>Sordariomycetes</taxon>
        <taxon>Sordariomycetidae</taxon>
        <taxon>Coniochaetales</taxon>
        <taxon>Coniochaetaceae</taxon>
        <taxon>Coniochaeta</taxon>
    </lineage>
</organism>
<dbReference type="Pfam" id="PF02373">
    <property type="entry name" value="JmjC"/>
    <property type="match status" value="1"/>
</dbReference>
<dbReference type="OrthoDB" id="1678912at2759"/>
<dbReference type="Gene3D" id="2.60.120.650">
    <property type="entry name" value="Cupin"/>
    <property type="match status" value="1"/>
</dbReference>
<name>A0A1J7J7Z0_9PEZI</name>
<keyword evidence="3" id="KW-1185">Reference proteome</keyword>
<protein>
    <recommendedName>
        <fullName evidence="1">JmjC domain-containing protein</fullName>
    </recommendedName>
</protein>
<dbReference type="AlphaFoldDB" id="A0A1J7J7Z0"/>
<gene>
    <name evidence="2" type="ORF">CONLIGDRAFT_324731</name>
</gene>
<dbReference type="InParanoid" id="A0A1J7J7Z0"/>
<sequence length="160" mass="17290">MGYRYLSSGLAYHTPGHTPRGHGCWRALQCVSLCILGEVNRKCPAYGGFGCLRKRDGCRLGQRDMVRGAQMLALGIPEAQAQIRGANDSYVRHPSEGSLAVHPPQWGPLTSPFLTKHGVAFRQVVQLPGQIIVRLPGAYHQVVNQGPNVAVAVTLLPTGQ</sequence>
<accession>A0A1J7J7Z0</accession>
<dbReference type="InterPro" id="IPR003347">
    <property type="entry name" value="JmjC_dom"/>
</dbReference>
<evidence type="ECO:0000313" key="2">
    <source>
        <dbReference type="EMBL" id="OIW29409.1"/>
    </source>
</evidence>
<evidence type="ECO:0000313" key="3">
    <source>
        <dbReference type="Proteomes" id="UP000182658"/>
    </source>
</evidence>
<reference evidence="2 3" key="1">
    <citation type="submission" date="2016-10" db="EMBL/GenBank/DDBJ databases">
        <title>Draft genome sequence of Coniochaeta ligniaria NRRL30616, a lignocellulolytic fungus for bioabatement of inhibitors in plant biomass hydrolysates.</title>
        <authorList>
            <consortium name="DOE Joint Genome Institute"/>
            <person name="Jimenez D.J."/>
            <person name="Hector R.E."/>
            <person name="Riley R."/>
            <person name="Sun H."/>
            <person name="Grigoriev I.V."/>
            <person name="Van Elsas J.D."/>
            <person name="Nichols N.N."/>
        </authorList>
    </citation>
    <scope>NUCLEOTIDE SEQUENCE [LARGE SCALE GENOMIC DNA]</scope>
    <source>
        <strain evidence="2 3">NRRL 30616</strain>
    </source>
</reference>
<dbReference type="EMBL" id="KV875097">
    <property type="protein sequence ID" value="OIW29409.1"/>
    <property type="molecule type" value="Genomic_DNA"/>
</dbReference>
<proteinExistence type="predicted"/>